<keyword evidence="3" id="KW-1185">Reference proteome</keyword>
<evidence type="ECO:0000313" key="3">
    <source>
        <dbReference type="Proteomes" id="UP001224644"/>
    </source>
</evidence>
<name>A0ABT8BIA7_9HYPH</name>
<sequence>MTVRLPIVCALALPILIPLGPAHAADACDALTARIIRATGASLAGRAGPGAVFRAADAERMSLACRAPRRMVFGSLSREPERRFFNLVGQAAQALTGAKAKAVETLALALHQDSLLTGTPRQERFKQAILRCETGPRDDSLAGSLTVCIVTAARSASAKPTSRPLRRRAGLFANRLAG</sequence>
<feature type="chain" id="PRO_5046272866" evidence="1">
    <location>
        <begin position="25"/>
        <end position="178"/>
    </location>
</feature>
<dbReference type="Proteomes" id="UP001224644">
    <property type="component" value="Unassembled WGS sequence"/>
</dbReference>
<keyword evidence="1" id="KW-0732">Signal</keyword>
<feature type="signal peptide" evidence="1">
    <location>
        <begin position="1"/>
        <end position="24"/>
    </location>
</feature>
<organism evidence="2 3">
    <name type="scientific">Methylobacterium adhaesivum</name>
    <dbReference type="NCBI Taxonomy" id="333297"/>
    <lineage>
        <taxon>Bacteria</taxon>
        <taxon>Pseudomonadati</taxon>
        <taxon>Pseudomonadota</taxon>
        <taxon>Alphaproteobacteria</taxon>
        <taxon>Hyphomicrobiales</taxon>
        <taxon>Methylobacteriaceae</taxon>
        <taxon>Methylobacterium</taxon>
    </lineage>
</organism>
<comment type="caution">
    <text evidence="2">The sequence shown here is derived from an EMBL/GenBank/DDBJ whole genome shotgun (WGS) entry which is preliminary data.</text>
</comment>
<proteinExistence type="predicted"/>
<reference evidence="3" key="1">
    <citation type="journal article" date="2019" name="Int. J. Syst. Evol. Microbiol.">
        <title>The Global Catalogue of Microorganisms (GCM) 10K type strain sequencing project: providing services to taxonomists for standard genome sequencing and annotation.</title>
        <authorList>
            <consortium name="The Broad Institute Genomics Platform"/>
            <consortium name="The Broad Institute Genome Sequencing Center for Infectious Disease"/>
            <person name="Wu L."/>
            <person name="Ma J."/>
        </authorList>
    </citation>
    <scope>NUCLEOTIDE SEQUENCE [LARGE SCALE GENOMIC DNA]</scope>
    <source>
        <strain evidence="3">CECT 7069</strain>
    </source>
</reference>
<evidence type="ECO:0000256" key="1">
    <source>
        <dbReference type="SAM" id="SignalP"/>
    </source>
</evidence>
<gene>
    <name evidence="2" type="ORF">QWZ12_14895</name>
</gene>
<protein>
    <submittedName>
        <fullName evidence="2">Uncharacterized protein</fullName>
    </submittedName>
</protein>
<accession>A0ABT8BIA7</accession>
<dbReference type="EMBL" id="JAUFPX010000013">
    <property type="protein sequence ID" value="MDN3591887.1"/>
    <property type="molecule type" value="Genomic_DNA"/>
</dbReference>
<evidence type="ECO:0000313" key="2">
    <source>
        <dbReference type="EMBL" id="MDN3591887.1"/>
    </source>
</evidence>
<dbReference type="RefSeq" id="WP_238227686.1">
    <property type="nucleotide sequence ID" value="NZ_BPQD01000033.1"/>
</dbReference>